<dbReference type="Proteomes" id="UP001172082">
    <property type="component" value="Unassembled WGS sequence"/>
</dbReference>
<protein>
    <submittedName>
        <fullName evidence="3">Adenylate/guanylate cyclase domain-containing protein</fullName>
        <ecNumber evidence="3">4.6.1.-</ecNumber>
    </submittedName>
</protein>
<feature type="transmembrane region" description="Helical" evidence="1">
    <location>
        <begin position="86"/>
        <end position="110"/>
    </location>
</feature>
<feature type="transmembrane region" description="Helical" evidence="1">
    <location>
        <begin position="12"/>
        <end position="32"/>
    </location>
</feature>
<comment type="caution">
    <text evidence="3">The sequence shown here is derived from an EMBL/GenBank/DDBJ whole genome shotgun (WGS) entry which is preliminary data.</text>
</comment>
<dbReference type="PROSITE" id="PS50125">
    <property type="entry name" value="GUANYLATE_CYCLASE_2"/>
    <property type="match status" value="1"/>
</dbReference>
<dbReference type="PANTHER" id="PTHR43081">
    <property type="entry name" value="ADENYLATE CYCLASE, TERMINAL-DIFFERENTIATION SPECIFIC-RELATED"/>
    <property type="match status" value="1"/>
</dbReference>
<accession>A0ABT8KUL8</accession>
<evidence type="ECO:0000259" key="2">
    <source>
        <dbReference type="PROSITE" id="PS50125"/>
    </source>
</evidence>
<dbReference type="Gene3D" id="3.30.70.1230">
    <property type="entry name" value="Nucleotide cyclase"/>
    <property type="match status" value="1"/>
</dbReference>
<feature type="domain" description="Guanylate cyclase" evidence="2">
    <location>
        <begin position="182"/>
        <end position="311"/>
    </location>
</feature>
<organism evidence="3 4">
    <name type="scientific">Splendidivirga corallicola</name>
    <dbReference type="NCBI Taxonomy" id="3051826"/>
    <lineage>
        <taxon>Bacteria</taxon>
        <taxon>Pseudomonadati</taxon>
        <taxon>Bacteroidota</taxon>
        <taxon>Cytophagia</taxon>
        <taxon>Cytophagales</taxon>
        <taxon>Splendidivirgaceae</taxon>
        <taxon>Splendidivirga</taxon>
    </lineage>
</organism>
<keyword evidence="3" id="KW-0456">Lyase</keyword>
<reference evidence="3" key="1">
    <citation type="submission" date="2023-06" db="EMBL/GenBank/DDBJ databases">
        <title>Genomic of Parafulvivirga corallium.</title>
        <authorList>
            <person name="Wang G."/>
        </authorList>
    </citation>
    <scope>NUCLEOTIDE SEQUENCE</scope>
    <source>
        <strain evidence="3">BMA10</strain>
    </source>
</reference>
<dbReference type="EC" id="4.6.1.-" evidence="3"/>
<dbReference type="PANTHER" id="PTHR43081:SF1">
    <property type="entry name" value="ADENYLATE CYCLASE, TERMINAL-DIFFERENTIATION SPECIFIC"/>
    <property type="match status" value="1"/>
</dbReference>
<keyword evidence="1" id="KW-1133">Transmembrane helix</keyword>
<feature type="transmembrane region" description="Helical" evidence="1">
    <location>
        <begin position="52"/>
        <end position="74"/>
    </location>
</feature>
<dbReference type="InterPro" id="IPR029787">
    <property type="entry name" value="Nucleotide_cyclase"/>
</dbReference>
<dbReference type="EMBL" id="JAUJEA010000008">
    <property type="protein sequence ID" value="MDN5203657.1"/>
    <property type="molecule type" value="Genomic_DNA"/>
</dbReference>
<sequence>MSEKLRRQISTLLTIMVFWMLFGLVISIYDHFTLASDFSLGPSADYSFMNGLILNVSAAFMGSLMGGIFLVFYLNERFRDKPYGYGILAVCISYIVIVTLITLILGVYVAKEKTGGSIFEPEAQQAYIDFLKNPLHVKNILIWSIVVGLTQLILQMNYKFGHGILWDFILGRYHSPRQEDRIFMFLDLKSSTTIAEKLGNEKYYSLLRDFYADITDAIVYNKGNIYQYVGDEVIVSWTLENGLNDNRCLKCYFDIRETINGLSDKYLQKYGLVPDFKAGLHYGRVTAGEIGIIKRDITYSGDVLNTSSRIQDLCNEHKVNILVSDDLLDLLPKENAYSLKSIGAIQLRGKLKEVGLSTVELSR</sequence>
<gene>
    <name evidence="3" type="ORF">QQ008_19870</name>
</gene>
<dbReference type="InterPro" id="IPR050697">
    <property type="entry name" value="Adenylyl/Guanylyl_Cyclase_3/4"/>
</dbReference>
<evidence type="ECO:0000313" key="4">
    <source>
        <dbReference type="Proteomes" id="UP001172082"/>
    </source>
</evidence>
<dbReference type="RefSeq" id="WP_346753680.1">
    <property type="nucleotide sequence ID" value="NZ_JAUJEA010000008.1"/>
</dbReference>
<dbReference type="InterPro" id="IPR001054">
    <property type="entry name" value="A/G_cyclase"/>
</dbReference>
<keyword evidence="1" id="KW-0472">Membrane</keyword>
<dbReference type="Pfam" id="PF00211">
    <property type="entry name" value="Guanylate_cyc"/>
    <property type="match status" value="1"/>
</dbReference>
<dbReference type="SUPFAM" id="SSF55073">
    <property type="entry name" value="Nucleotide cyclase"/>
    <property type="match status" value="1"/>
</dbReference>
<evidence type="ECO:0000313" key="3">
    <source>
        <dbReference type="EMBL" id="MDN5203657.1"/>
    </source>
</evidence>
<keyword evidence="1" id="KW-0812">Transmembrane</keyword>
<proteinExistence type="predicted"/>
<keyword evidence="4" id="KW-1185">Reference proteome</keyword>
<dbReference type="GO" id="GO:0016829">
    <property type="term" value="F:lyase activity"/>
    <property type="evidence" value="ECO:0007669"/>
    <property type="project" value="UniProtKB-KW"/>
</dbReference>
<evidence type="ECO:0000256" key="1">
    <source>
        <dbReference type="SAM" id="Phobius"/>
    </source>
</evidence>
<dbReference type="CDD" id="cd07302">
    <property type="entry name" value="CHD"/>
    <property type="match status" value="1"/>
</dbReference>
<name>A0ABT8KUL8_9BACT</name>